<organism evidence="1 2">
    <name type="scientific">Mizuhopecten yessoensis</name>
    <name type="common">Japanese scallop</name>
    <name type="synonym">Patinopecten yessoensis</name>
    <dbReference type="NCBI Taxonomy" id="6573"/>
    <lineage>
        <taxon>Eukaryota</taxon>
        <taxon>Metazoa</taxon>
        <taxon>Spiralia</taxon>
        <taxon>Lophotrochozoa</taxon>
        <taxon>Mollusca</taxon>
        <taxon>Bivalvia</taxon>
        <taxon>Autobranchia</taxon>
        <taxon>Pteriomorphia</taxon>
        <taxon>Pectinida</taxon>
        <taxon>Pectinoidea</taxon>
        <taxon>Pectinidae</taxon>
        <taxon>Mizuhopecten</taxon>
    </lineage>
</organism>
<protein>
    <submittedName>
        <fullName evidence="1">Uncharacterized protein</fullName>
    </submittedName>
</protein>
<accession>A0A210QYP2</accession>
<evidence type="ECO:0000313" key="2">
    <source>
        <dbReference type="Proteomes" id="UP000242188"/>
    </source>
</evidence>
<dbReference type="EMBL" id="NEDP02001206">
    <property type="protein sequence ID" value="OWF53837.1"/>
    <property type="molecule type" value="Genomic_DNA"/>
</dbReference>
<dbReference type="OrthoDB" id="6076517at2759"/>
<keyword evidence="2" id="KW-1185">Reference proteome</keyword>
<sequence>MDGLLKHSEKLGLSKQTLTCYCTCHLEKFSTHLAAADTSPVNLRHCVWFNLSIHFVTRGMEFHHQLTPNSFTFQRYYSGEYVTLSQTTQQKKKPRWTGFQRIGK</sequence>
<gene>
    <name evidence="1" type="ORF">KP79_PYT25451</name>
</gene>
<evidence type="ECO:0000313" key="1">
    <source>
        <dbReference type="EMBL" id="OWF53837.1"/>
    </source>
</evidence>
<name>A0A210QYP2_MIZYE</name>
<dbReference type="Proteomes" id="UP000242188">
    <property type="component" value="Unassembled WGS sequence"/>
</dbReference>
<proteinExistence type="predicted"/>
<reference evidence="1 2" key="1">
    <citation type="journal article" date="2017" name="Nat. Ecol. Evol.">
        <title>Scallop genome provides insights into evolution of bilaterian karyotype and development.</title>
        <authorList>
            <person name="Wang S."/>
            <person name="Zhang J."/>
            <person name="Jiao W."/>
            <person name="Li J."/>
            <person name="Xun X."/>
            <person name="Sun Y."/>
            <person name="Guo X."/>
            <person name="Huan P."/>
            <person name="Dong B."/>
            <person name="Zhang L."/>
            <person name="Hu X."/>
            <person name="Sun X."/>
            <person name="Wang J."/>
            <person name="Zhao C."/>
            <person name="Wang Y."/>
            <person name="Wang D."/>
            <person name="Huang X."/>
            <person name="Wang R."/>
            <person name="Lv J."/>
            <person name="Li Y."/>
            <person name="Zhang Z."/>
            <person name="Liu B."/>
            <person name="Lu W."/>
            <person name="Hui Y."/>
            <person name="Liang J."/>
            <person name="Zhou Z."/>
            <person name="Hou R."/>
            <person name="Li X."/>
            <person name="Liu Y."/>
            <person name="Li H."/>
            <person name="Ning X."/>
            <person name="Lin Y."/>
            <person name="Zhao L."/>
            <person name="Xing Q."/>
            <person name="Dou J."/>
            <person name="Li Y."/>
            <person name="Mao J."/>
            <person name="Guo H."/>
            <person name="Dou H."/>
            <person name="Li T."/>
            <person name="Mu C."/>
            <person name="Jiang W."/>
            <person name="Fu Q."/>
            <person name="Fu X."/>
            <person name="Miao Y."/>
            <person name="Liu J."/>
            <person name="Yu Q."/>
            <person name="Li R."/>
            <person name="Liao H."/>
            <person name="Li X."/>
            <person name="Kong Y."/>
            <person name="Jiang Z."/>
            <person name="Chourrout D."/>
            <person name="Li R."/>
            <person name="Bao Z."/>
        </authorList>
    </citation>
    <scope>NUCLEOTIDE SEQUENCE [LARGE SCALE GENOMIC DNA]</scope>
    <source>
        <strain evidence="1 2">PY_sf001</strain>
    </source>
</reference>
<comment type="caution">
    <text evidence="1">The sequence shown here is derived from an EMBL/GenBank/DDBJ whole genome shotgun (WGS) entry which is preliminary data.</text>
</comment>
<dbReference type="AlphaFoldDB" id="A0A210QYP2"/>